<sequence length="66" mass="7689">MEWFSGHLLYLLQQGVPEWNDKVTYSENAVIKYNGILYIATNENNNAKPSTTTTKWKKLLDCCFPF</sequence>
<name>A0A318MRN7_FRIPE</name>
<dbReference type="GO" id="GO:0030246">
    <property type="term" value="F:carbohydrate binding"/>
    <property type="evidence" value="ECO:0007669"/>
    <property type="project" value="InterPro"/>
</dbReference>
<dbReference type="GO" id="GO:0005975">
    <property type="term" value="P:carbohydrate metabolic process"/>
    <property type="evidence" value="ECO:0007669"/>
    <property type="project" value="InterPro"/>
</dbReference>
<dbReference type="AlphaFoldDB" id="A0A318MRN7"/>
<evidence type="ECO:0000313" key="1">
    <source>
        <dbReference type="EMBL" id="PXY95465.1"/>
    </source>
</evidence>
<evidence type="ECO:0008006" key="3">
    <source>
        <dbReference type="Google" id="ProtNLM"/>
    </source>
</evidence>
<comment type="caution">
    <text evidence="1">The sequence shown here is derived from an EMBL/GenBank/DDBJ whole genome shotgun (WGS) entry which is preliminary data.</text>
</comment>
<dbReference type="Gene3D" id="2.10.10.20">
    <property type="entry name" value="Carbohydrate-binding module superfamily 5/12"/>
    <property type="match status" value="1"/>
</dbReference>
<accession>A0A318MRN7</accession>
<protein>
    <recommendedName>
        <fullName evidence="3">Chitin-binding type-3 domain-containing protein</fullName>
    </recommendedName>
</protein>
<dbReference type="RefSeq" id="WP_110443392.1">
    <property type="nucleotide sequence ID" value="NZ_QGLM01000012.1"/>
</dbReference>
<dbReference type="InterPro" id="IPR036573">
    <property type="entry name" value="CBM_sf_5/12"/>
</dbReference>
<dbReference type="GO" id="GO:0004553">
    <property type="term" value="F:hydrolase activity, hydrolyzing O-glycosyl compounds"/>
    <property type="evidence" value="ECO:0007669"/>
    <property type="project" value="InterPro"/>
</dbReference>
<organism evidence="1 2">
    <name type="scientific">Frischella perrara</name>
    <dbReference type="NCBI Taxonomy" id="1267021"/>
    <lineage>
        <taxon>Bacteria</taxon>
        <taxon>Pseudomonadati</taxon>
        <taxon>Pseudomonadota</taxon>
        <taxon>Gammaproteobacteria</taxon>
        <taxon>Orbales</taxon>
        <taxon>Orbaceae</taxon>
        <taxon>Frischella</taxon>
    </lineage>
</organism>
<evidence type="ECO:0000313" key="2">
    <source>
        <dbReference type="Proteomes" id="UP000247838"/>
    </source>
</evidence>
<reference evidence="1 2" key="1">
    <citation type="submission" date="2018-05" db="EMBL/GenBank/DDBJ databases">
        <title>Reference genomes for bee gut microbiota database.</title>
        <authorList>
            <person name="Ellegaard K.M."/>
        </authorList>
    </citation>
    <scope>NUCLEOTIDE SEQUENCE [LARGE SCALE GENOMIC DNA]</scope>
    <source>
        <strain evidence="1 2">ESL0167</strain>
    </source>
</reference>
<dbReference type="SUPFAM" id="SSF51055">
    <property type="entry name" value="Carbohydrate binding domain"/>
    <property type="match status" value="1"/>
</dbReference>
<gene>
    <name evidence="1" type="ORF">DKK76_04925</name>
</gene>
<dbReference type="Proteomes" id="UP000247838">
    <property type="component" value="Unassembled WGS sequence"/>
</dbReference>
<proteinExistence type="predicted"/>
<dbReference type="EMBL" id="QGLM01000012">
    <property type="protein sequence ID" value="PXY95465.1"/>
    <property type="molecule type" value="Genomic_DNA"/>
</dbReference>
<dbReference type="GO" id="GO:0005576">
    <property type="term" value="C:extracellular region"/>
    <property type="evidence" value="ECO:0007669"/>
    <property type="project" value="InterPro"/>
</dbReference>